<protein>
    <submittedName>
        <fullName evidence="1">Uncharacterized protein</fullName>
    </submittedName>
</protein>
<name>A0AAX1BXD0_KLEPN</name>
<evidence type="ECO:0000313" key="2">
    <source>
        <dbReference type="Proteomes" id="UP000245817"/>
    </source>
</evidence>
<gene>
    <name evidence="1" type="ORF">CP554_04400</name>
</gene>
<organism evidence="1 2">
    <name type="scientific">Klebsiella pneumoniae</name>
    <dbReference type="NCBI Taxonomy" id="573"/>
    <lineage>
        <taxon>Bacteria</taxon>
        <taxon>Pseudomonadati</taxon>
        <taxon>Pseudomonadota</taxon>
        <taxon>Gammaproteobacteria</taxon>
        <taxon>Enterobacterales</taxon>
        <taxon>Enterobacteriaceae</taxon>
        <taxon>Klebsiella/Raoultella group</taxon>
        <taxon>Klebsiella</taxon>
        <taxon>Klebsiella pneumoniae complex</taxon>
    </lineage>
</organism>
<proteinExistence type="predicted"/>
<dbReference type="AlphaFoldDB" id="A0AAX1BXD0"/>
<reference evidence="1 2" key="1">
    <citation type="submission" date="2017-09" db="EMBL/GenBank/DDBJ databases">
        <title>Molecular Epidemiology of Livestock-Associated Methicillin Resistant Staphylococcus aureus (LA-MRSA) and Extended-Spectrum Beta-Lactamase (ESBL)-Producing Enterobacteriaceae in Pigs and Exposed Workers in Cameroon and South Africa.</title>
        <authorList>
            <person name="Founou L."/>
            <person name="Founou R.C."/>
            <person name="Allam M."/>
            <person name="Ismail A."/>
            <person name="Essack S.Y."/>
        </authorList>
    </citation>
    <scope>NUCLEOTIDE SEQUENCE [LARGE SCALE GENOMIC DNA]</scope>
    <source>
        <strain evidence="1 2">HH516E4IA</strain>
    </source>
</reference>
<sequence>MHSVSFYSFRILTKKGSRSSKPLGNLGLSNNKTAFDILEDFLNHYKISPIEYKSAKTKVSLEQHTKLTFDKNKGLVYGYIKVGKYGESHEIKDLLLTKTQYTTKVDDVTLRELYILIYLPDGLKEGIIAFHGNDNISAKSALTEFILDYFITKYQQEARINPLCHKNIPQHILESEVKQIKAVGYKPPTDIADSFGSNKTNVKTDLIIKYNEGYMGSFRDLRDKRLSNVIEIVEDKCDEVKVSLQLGNRVIVFSYDAILKKGISVELDDSDLNIDPTTGIPDLAALHDTVKIVANDILLELHSANKGVTI</sequence>
<comment type="caution">
    <text evidence="1">The sequence shown here is derived from an EMBL/GenBank/DDBJ whole genome shotgun (WGS) entry which is preliminary data.</text>
</comment>
<dbReference type="EMBL" id="PCFF01000003">
    <property type="protein sequence ID" value="PVU63767.1"/>
    <property type="molecule type" value="Genomic_DNA"/>
</dbReference>
<dbReference type="Proteomes" id="UP000245817">
    <property type="component" value="Unassembled WGS sequence"/>
</dbReference>
<accession>A0AAX1BXD0</accession>
<evidence type="ECO:0000313" key="1">
    <source>
        <dbReference type="EMBL" id="PVU63767.1"/>
    </source>
</evidence>
<dbReference type="RefSeq" id="WP_116701338.1">
    <property type="nucleotide sequence ID" value="NZ_PCFF01000003.1"/>
</dbReference>